<feature type="compositionally biased region" description="Polar residues" evidence="1">
    <location>
        <begin position="45"/>
        <end position="55"/>
    </location>
</feature>
<evidence type="ECO:0000313" key="3">
    <source>
        <dbReference type="Proteomes" id="UP000735302"/>
    </source>
</evidence>
<reference evidence="2 3" key="1">
    <citation type="journal article" date="2021" name="Elife">
        <title>Chloroplast acquisition without the gene transfer in kleptoplastic sea slugs, Plakobranchus ocellatus.</title>
        <authorList>
            <person name="Maeda T."/>
            <person name="Takahashi S."/>
            <person name="Yoshida T."/>
            <person name="Shimamura S."/>
            <person name="Takaki Y."/>
            <person name="Nagai Y."/>
            <person name="Toyoda A."/>
            <person name="Suzuki Y."/>
            <person name="Arimoto A."/>
            <person name="Ishii H."/>
            <person name="Satoh N."/>
            <person name="Nishiyama T."/>
            <person name="Hasebe M."/>
            <person name="Maruyama T."/>
            <person name="Minagawa J."/>
            <person name="Obokata J."/>
            <person name="Shigenobu S."/>
        </authorList>
    </citation>
    <scope>NUCLEOTIDE SEQUENCE [LARGE SCALE GENOMIC DNA]</scope>
</reference>
<dbReference type="EMBL" id="BLXT01001502">
    <property type="protein sequence ID" value="GFN86190.1"/>
    <property type="molecule type" value="Genomic_DNA"/>
</dbReference>
<feature type="compositionally biased region" description="Pro residues" evidence="1">
    <location>
        <begin position="161"/>
        <end position="170"/>
    </location>
</feature>
<organism evidence="2 3">
    <name type="scientific">Plakobranchus ocellatus</name>
    <dbReference type="NCBI Taxonomy" id="259542"/>
    <lineage>
        <taxon>Eukaryota</taxon>
        <taxon>Metazoa</taxon>
        <taxon>Spiralia</taxon>
        <taxon>Lophotrochozoa</taxon>
        <taxon>Mollusca</taxon>
        <taxon>Gastropoda</taxon>
        <taxon>Heterobranchia</taxon>
        <taxon>Euthyneura</taxon>
        <taxon>Panpulmonata</taxon>
        <taxon>Sacoglossa</taxon>
        <taxon>Placobranchoidea</taxon>
        <taxon>Plakobranchidae</taxon>
        <taxon>Plakobranchus</taxon>
    </lineage>
</organism>
<gene>
    <name evidence="2" type="ORF">PoB_001269600</name>
</gene>
<feature type="compositionally biased region" description="Polar residues" evidence="1">
    <location>
        <begin position="99"/>
        <end position="108"/>
    </location>
</feature>
<keyword evidence="3" id="KW-1185">Reference proteome</keyword>
<dbReference type="AlphaFoldDB" id="A0AAV3YS43"/>
<feature type="region of interest" description="Disordered" evidence="1">
    <location>
        <begin position="45"/>
        <end position="186"/>
    </location>
</feature>
<name>A0AAV3YS43_9GAST</name>
<protein>
    <submittedName>
        <fullName evidence="2">Serum response factor-binding protein 1</fullName>
    </submittedName>
</protein>
<evidence type="ECO:0000313" key="2">
    <source>
        <dbReference type="EMBL" id="GFN86190.1"/>
    </source>
</evidence>
<accession>A0AAV3YS43</accession>
<evidence type="ECO:0000256" key="1">
    <source>
        <dbReference type="SAM" id="MobiDB-lite"/>
    </source>
</evidence>
<proteinExistence type="predicted"/>
<dbReference type="Proteomes" id="UP000735302">
    <property type="component" value="Unassembled WGS sequence"/>
</dbReference>
<sequence>MSVAVNGFASCGILLCKRDIFSEDEFAPSFAFNSNLFAAKVSPESESIQLSASSGDRTHRPPAAEQPFLQLSGAESFSLHPPVTEPLSLQQPAAEPHNLHQTETQSFSPHPPATELLSLYPPAAEPPSLHQPAAESSSLHPPAAKPPSLHQPAAESSSLHPPAPKPPSLHPPAAESSSLHLLSAET</sequence>
<feature type="compositionally biased region" description="Low complexity" evidence="1">
    <location>
        <begin position="171"/>
        <end position="186"/>
    </location>
</feature>
<comment type="caution">
    <text evidence="2">The sequence shown here is derived from an EMBL/GenBank/DDBJ whole genome shotgun (WGS) entry which is preliminary data.</text>
</comment>